<reference evidence="9 10" key="1">
    <citation type="submission" date="2020-08" db="EMBL/GenBank/DDBJ databases">
        <title>Sequencing the genomes of 1000 actinobacteria strains.</title>
        <authorList>
            <person name="Klenk H.-P."/>
        </authorList>
    </citation>
    <scope>NUCLEOTIDE SEQUENCE [LARGE SCALE GENOMIC DNA]</scope>
    <source>
        <strain evidence="9 10">DSM 44598</strain>
    </source>
</reference>
<dbReference type="InterPro" id="IPR002033">
    <property type="entry name" value="TatC"/>
</dbReference>
<evidence type="ECO:0000256" key="2">
    <source>
        <dbReference type="ARBA" id="ARBA00022692"/>
    </source>
</evidence>
<feature type="transmembrane region" description="Helical" evidence="7">
    <location>
        <begin position="27"/>
        <end position="45"/>
    </location>
</feature>
<dbReference type="GO" id="GO:0043953">
    <property type="term" value="P:protein transport by the Tat complex"/>
    <property type="evidence" value="ECO:0007669"/>
    <property type="project" value="UniProtKB-UniRule"/>
</dbReference>
<evidence type="ECO:0000256" key="7">
    <source>
        <dbReference type="HAMAP-Rule" id="MF_00902"/>
    </source>
</evidence>
<evidence type="ECO:0000256" key="4">
    <source>
        <dbReference type="ARBA" id="ARBA00022989"/>
    </source>
</evidence>
<dbReference type="GO" id="GO:0065002">
    <property type="term" value="P:intracellular protein transmembrane transport"/>
    <property type="evidence" value="ECO:0007669"/>
    <property type="project" value="TreeGrafter"/>
</dbReference>
<dbReference type="PRINTS" id="PR01840">
    <property type="entry name" value="TATCFAMILY"/>
</dbReference>
<sequence>MRSPRRTANPDARMPLMDHLRELRNRLAKVMLILGLGAVVGFVFYDQIWDFLSRPYCSLPASQVVEGGGCSLIVTGPFDAFFVAFKIWLFAGALVTGPLWLYQLWAFVAPALHKSEKRYAYIFAPLAGILFVCGAALAYTITALALQMLFGFLPEEADPYLTIGEYLSYMLIMMGMFGLGFVMPLLVVLLNIAGILSHEAIAKWRRVIIFCAFLVAAVLTPAEPVSMLALAVPLVVLFEIAELFCFLNDRRRKRKDPAGDLDDDEISELDDQPSDLDYTPSSLEESDSEGKSTKRS</sequence>
<feature type="transmembrane region" description="Helical" evidence="7">
    <location>
        <begin position="204"/>
        <end position="222"/>
    </location>
</feature>
<dbReference type="HAMAP" id="MF_00902">
    <property type="entry name" value="TatC"/>
    <property type="match status" value="1"/>
</dbReference>
<organism evidence="9 10">
    <name type="scientific">Nocardiopsis metallicus</name>
    <dbReference type="NCBI Taxonomy" id="179819"/>
    <lineage>
        <taxon>Bacteria</taxon>
        <taxon>Bacillati</taxon>
        <taxon>Actinomycetota</taxon>
        <taxon>Actinomycetes</taxon>
        <taxon>Streptosporangiales</taxon>
        <taxon>Nocardiopsidaceae</taxon>
        <taxon>Nocardiopsis</taxon>
    </lineage>
</organism>
<dbReference type="Pfam" id="PF00902">
    <property type="entry name" value="TatC"/>
    <property type="match status" value="1"/>
</dbReference>
<keyword evidence="7" id="KW-0813">Transport</keyword>
<dbReference type="GO" id="GO:0009977">
    <property type="term" value="F:proton motive force dependent protein transmembrane transporter activity"/>
    <property type="evidence" value="ECO:0007669"/>
    <property type="project" value="TreeGrafter"/>
</dbReference>
<keyword evidence="4 7" id="KW-1133">Transmembrane helix</keyword>
<dbReference type="AlphaFoldDB" id="A0A840WCI7"/>
<dbReference type="EMBL" id="JACHDO010000001">
    <property type="protein sequence ID" value="MBB5489725.1"/>
    <property type="molecule type" value="Genomic_DNA"/>
</dbReference>
<comment type="subcellular location">
    <subcellularLocation>
        <location evidence="7">Cell membrane</location>
        <topology evidence="7">Multi-pass membrane protein</topology>
    </subcellularLocation>
    <subcellularLocation>
        <location evidence="1">Membrane</location>
        <topology evidence="1">Multi-pass membrane protein</topology>
    </subcellularLocation>
</comment>
<keyword evidence="10" id="KW-1185">Reference proteome</keyword>
<protein>
    <recommendedName>
        <fullName evidence="7">Sec-independent protein translocase protein TatC</fullName>
    </recommendedName>
</protein>
<feature type="transmembrane region" description="Helical" evidence="7">
    <location>
        <begin position="166"/>
        <end position="192"/>
    </location>
</feature>
<evidence type="ECO:0000256" key="8">
    <source>
        <dbReference type="SAM" id="MobiDB-lite"/>
    </source>
</evidence>
<evidence type="ECO:0000313" key="9">
    <source>
        <dbReference type="EMBL" id="MBB5489725.1"/>
    </source>
</evidence>
<dbReference type="PANTHER" id="PTHR30371:SF0">
    <property type="entry name" value="SEC-INDEPENDENT PROTEIN TRANSLOCASE PROTEIN TATC, CHLOROPLASTIC-RELATED"/>
    <property type="match status" value="1"/>
</dbReference>
<dbReference type="NCBIfam" id="TIGR00945">
    <property type="entry name" value="tatC"/>
    <property type="match status" value="1"/>
</dbReference>
<keyword evidence="2 7" id="KW-0812">Transmembrane</keyword>
<name>A0A840WCI7_9ACTN</name>
<feature type="compositionally biased region" description="Acidic residues" evidence="8">
    <location>
        <begin position="259"/>
        <end position="274"/>
    </location>
</feature>
<proteinExistence type="inferred from homology"/>
<feature type="transmembrane region" description="Helical" evidence="7">
    <location>
        <begin position="87"/>
        <end position="108"/>
    </location>
</feature>
<dbReference type="GO" id="GO:0033281">
    <property type="term" value="C:TAT protein transport complex"/>
    <property type="evidence" value="ECO:0007669"/>
    <property type="project" value="UniProtKB-UniRule"/>
</dbReference>
<evidence type="ECO:0000313" key="10">
    <source>
        <dbReference type="Proteomes" id="UP000579647"/>
    </source>
</evidence>
<feature type="region of interest" description="Disordered" evidence="8">
    <location>
        <begin position="253"/>
        <end position="296"/>
    </location>
</feature>
<evidence type="ECO:0000256" key="3">
    <source>
        <dbReference type="ARBA" id="ARBA00022927"/>
    </source>
</evidence>
<feature type="transmembrane region" description="Helical" evidence="7">
    <location>
        <begin position="120"/>
        <end position="146"/>
    </location>
</feature>
<evidence type="ECO:0000256" key="1">
    <source>
        <dbReference type="ARBA" id="ARBA00004141"/>
    </source>
</evidence>
<accession>A0A840WCI7</accession>
<feature type="transmembrane region" description="Helical" evidence="7">
    <location>
        <begin position="228"/>
        <end position="247"/>
    </location>
</feature>
<evidence type="ECO:0000256" key="6">
    <source>
        <dbReference type="ARBA" id="ARBA00023136"/>
    </source>
</evidence>
<comment type="caution">
    <text evidence="9">The sequence shown here is derived from an EMBL/GenBank/DDBJ whole genome shotgun (WGS) entry which is preliminary data.</text>
</comment>
<dbReference type="Proteomes" id="UP000579647">
    <property type="component" value="Unassembled WGS sequence"/>
</dbReference>
<keyword evidence="3 7" id="KW-0653">Protein transport</keyword>
<evidence type="ECO:0000256" key="5">
    <source>
        <dbReference type="ARBA" id="ARBA00023010"/>
    </source>
</evidence>
<comment type="subunit">
    <text evidence="7">The Tat system comprises two distinct complexes: a TatABC complex, containing multiple copies of TatA, TatB and TatC subunits, and a separate TatA complex, containing only TatA subunits. Substrates initially bind to the TatABC complex, which probably triggers association of the separate TatA complex to form the active translocon.</text>
</comment>
<keyword evidence="6 7" id="KW-0472">Membrane</keyword>
<comment type="similarity">
    <text evidence="7">Belongs to the TatC family.</text>
</comment>
<comment type="function">
    <text evidence="7">Part of the twin-arginine translocation (Tat) system that transports large folded proteins containing a characteristic twin-arginine motif in their signal peptide across membranes. Together with TatB, TatC is part of a receptor directly interacting with Tat signal peptides.</text>
</comment>
<gene>
    <name evidence="7" type="primary">tatC</name>
    <name evidence="9" type="ORF">HNR07_000862</name>
</gene>
<dbReference type="PANTHER" id="PTHR30371">
    <property type="entry name" value="SEC-INDEPENDENT PROTEIN TRANSLOCASE PROTEIN TATC"/>
    <property type="match status" value="1"/>
</dbReference>
<keyword evidence="7" id="KW-1003">Cell membrane</keyword>
<keyword evidence="5 7" id="KW-0811">Translocation</keyword>